<feature type="compositionally biased region" description="Basic residues" evidence="1">
    <location>
        <begin position="62"/>
        <end position="73"/>
    </location>
</feature>
<keyword evidence="2" id="KW-0812">Transmembrane</keyword>
<dbReference type="AlphaFoldDB" id="A0A0K8T2M4"/>
<proteinExistence type="predicted"/>
<keyword evidence="2" id="KW-0472">Membrane</keyword>
<reference evidence="3" key="1">
    <citation type="submission" date="2014-09" db="EMBL/GenBank/DDBJ databases">
        <authorList>
            <person name="Magalhaes I.L.F."/>
            <person name="Oliveira U."/>
            <person name="Santos F.R."/>
            <person name="Vidigal T.H.D.A."/>
            <person name="Brescovit A.D."/>
            <person name="Santos A.J."/>
        </authorList>
    </citation>
    <scope>NUCLEOTIDE SEQUENCE</scope>
</reference>
<feature type="transmembrane region" description="Helical" evidence="2">
    <location>
        <begin position="99"/>
        <end position="119"/>
    </location>
</feature>
<organism evidence="3">
    <name type="scientific">Lygus hesperus</name>
    <name type="common">Western plant bug</name>
    <dbReference type="NCBI Taxonomy" id="30085"/>
    <lineage>
        <taxon>Eukaryota</taxon>
        <taxon>Metazoa</taxon>
        <taxon>Ecdysozoa</taxon>
        <taxon>Arthropoda</taxon>
        <taxon>Hexapoda</taxon>
        <taxon>Insecta</taxon>
        <taxon>Pterygota</taxon>
        <taxon>Neoptera</taxon>
        <taxon>Paraneoptera</taxon>
        <taxon>Hemiptera</taxon>
        <taxon>Heteroptera</taxon>
        <taxon>Panheteroptera</taxon>
        <taxon>Cimicomorpha</taxon>
        <taxon>Miridae</taxon>
        <taxon>Mirini</taxon>
        <taxon>Lygus</taxon>
    </lineage>
</organism>
<feature type="region of interest" description="Disordered" evidence="1">
    <location>
        <begin position="51"/>
        <end position="73"/>
    </location>
</feature>
<protein>
    <submittedName>
        <fullName evidence="3">Uncharacterized protein</fullName>
    </submittedName>
</protein>
<evidence type="ECO:0000313" key="3">
    <source>
        <dbReference type="EMBL" id="JAG59435.1"/>
    </source>
</evidence>
<accession>A0A0K8T2M4</accession>
<keyword evidence="2" id="KW-1133">Transmembrane helix</keyword>
<name>A0A0K8T2M4_LYGHE</name>
<dbReference type="EMBL" id="GBRD01006386">
    <property type="protein sequence ID" value="JAG59435.1"/>
    <property type="molecule type" value="Transcribed_RNA"/>
</dbReference>
<evidence type="ECO:0000256" key="2">
    <source>
        <dbReference type="SAM" id="Phobius"/>
    </source>
</evidence>
<feature type="non-terminal residue" evidence="3">
    <location>
        <position position="1"/>
    </location>
</feature>
<evidence type="ECO:0000256" key="1">
    <source>
        <dbReference type="SAM" id="MobiDB-lite"/>
    </source>
</evidence>
<sequence>ENTEEKLVTLPPLFTNQNPQPSTCSVPTVKDSLIAAYHASYLKASSHPNHLISSIHQDRPPPRHPRRLKRKHHSDYAEAFNETKITTVTAIVPSSPLTYLNMGFILIIYSIFIANYSTVQ</sequence>